<name>A0A4Y2FHV9_ARAVE</name>
<proteinExistence type="predicted"/>
<sequence length="115" mass="13259">MHNNDDLHRNRCLNMTIVCRETPASDTDRDVPAISFVGRCLMEESWLYNWRTLGLTLSLTFSAMGVRTWGSFLVKNDSGRSEIMILIWFGSLDSDQVRPWLYVSGLEGILKFVRK</sequence>
<organism evidence="1 2">
    <name type="scientific">Araneus ventricosus</name>
    <name type="common">Orbweaver spider</name>
    <name type="synonym">Epeira ventricosa</name>
    <dbReference type="NCBI Taxonomy" id="182803"/>
    <lineage>
        <taxon>Eukaryota</taxon>
        <taxon>Metazoa</taxon>
        <taxon>Ecdysozoa</taxon>
        <taxon>Arthropoda</taxon>
        <taxon>Chelicerata</taxon>
        <taxon>Arachnida</taxon>
        <taxon>Araneae</taxon>
        <taxon>Araneomorphae</taxon>
        <taxon>Entelegynae</taxon>
        <taxon>Araneoidea</taxon>
        <taxon>Araneidae</taxon>
        <taxon>Araneus</taxon>
    </lineage>
</organism>
<evidence type="ECO:0000313" key="2">
    <source>
        <dbReference type="Proteomes" id="UP000499080"/>
    </source>
</evidence>
<evidence type="ECO:0000313" key="1">
    <source>
        <dbReference type="EMBL" id="GBM39959.1"/>
    </source>
</evidence>
<reference evidence="1 2" key="1">
    <citation type="journal article" date="2019" name="Sci. Rep.">
        <title>Orb-weaving spider Araneus ventricosus genome elucidates the spidroin gene catalogue.</title>
        <authorList>
            <person name="Kono N."/>
            <person name="Nakamura H."/>
            <person name="Ohtoshi R."/>
            <person name="Moran D.A.P."/>
            <person name="Shinohara A."/>
            <person name="Yoshida Y."/>
            <person name="Fujiwara M."/>
            <person name="Mori M."/>
            <person name="Tomita M."/>
            <person name="Arakawa K."/>
        </authorList>
    </citation>
    <scope>NUCLEOTIDE SEQUENCE [LARGE SCALE GENOMIC DNA]</scope>
</reference>
<dbReference type="EMBL" id="BGPR01000911">
    <property type="protein sequence ID" value="GBM39959.1"/>
    <property type="molecule type" value="Genomic_DNA"/>
</dbReference>
<keyword evidence="2" id="KW-1185">Reference proteome</keyword>
<comment type="caution">
    <text evidence="1">The sequence shown here is derived from an EMBL/GenBank/DDBJ whole genome shotgun (WGS) entry which is preliminary data.</text>
</comment>
<gene>
    <name evidence="1" type="ORF">AVEN_43352_1</name>
</gene>
<protein>
    <submittedName>
        <fullName evidence="1">Uncharacterized protein</fullName>
    </submittedName>
</protein>
<dbReference type="Proteomes" id="UP000499080">
    <property type="component" value="Unassembled WGS sequence"/>
</dbReference>
<dbReference type="AlphaFoldDB" id="A0A4Y2FHV9"/>
<accession>A0A4Y2FHV9</accession>